<proteinExistence type="predicted"/>
<dbReference type="Proteomes" id="UP000429595">
    <property type="component" value="Unassembled WGS sequence"/>
</dbReference>
<feature type="domain" description="Multidrug resistance protein MdtA-like C-terminal permuted SH3" evidence="5">
    <location>
        <begin position="317"/>
        <end position="374"/>
    </location>
</feature>
<accession>A0A6I1FF86</accession>
<dbReference type="InterPro" id="IPR058627">
    <property type="entry name" value="MdtA-like_C"/>
</dbReference>
<evidence type="ECO:0008006" key="9">
    <source>
        <dbReference type="Google" id="ProtNLM"/>
    </source>
</evidence>
<organism evidence="7 8">
    <name type="scientific">Bacillus aerolatus</name>
    <dbReference type="NCBI Taxonomy" id="2653354"/>
    <lineage>
        <taxon>Bacteria</taxon>
        <taxon>Bacillati</taxon>
        <taxon>Bacillota</taxon>
        <taxon>Bacilli</taxon>
        <taxon>Bacillales</taxon>
        <taxon>Bacillaceae</taxon>
        <taxon>Bacillus</taxon>
    </lineage>
</organism>
<evidence type="ECO:0000313" key="7">
    <source>
        <dbReference type="EMBL" id="KAB7706626.1"/>
    </source>
</evidence>
<evidence type="ECO:0000259" key="6">
    <source>
        <dbReference type="Pfam" id="PF25984"/>
    </source>
</evidence>
<evidence type="ECO:0000256" key="2">
    <source>
        <dbReference type="ARBA" id="ARBA00023054"/>
    </source>
</evidence>
<dbReference type="GO" id="GO:0030313">
    <property type="term" value="C:cell envelope"/>
    <property type="evidence" value="ECO:0007669"/>
    <property type="project" value="UniProtKB-SubCell"/>
</dbReference>
<sequence length="417" mass="46646">MKRVKKKVWLTAGALLIAGNLYLTFKEDSKTDRSQWITEWKPSAKDDVVETFQTTGVITPADEKPIYFDKDEGTFLRFLVEKGQEIGAGTPLFEYSSANLEREVERLQAEKTQIEKQIQLVDGQISKLNSILSKIEKEEKEANDDDNDSKDTKKETSSAAKVTVENEIIDQETEKLKLEEEIRKYDTLISQAESKKNNLIVKSETEGIVKELNTKLSNPIMTIRSPEAAVQGVFNEQQLNKVTDGLTIYASVDPLPVTFKGEISSVEKFPEQEPSVKRKSLYPFIAQLDKNNMEDAADQLLPGMKANVTVVTREALQAVTIPASTLMKSGKKSYVFVLNTKGQIEKRAVKKGLLVDGIQEIKSGLKAGEKVVAEPAKLIIHQGEFVSPADYKAVTKKQLQQMTKKERAKFILMGLLS</sequence>
<protein>
    <recommendedName>
        <fullName evidence="9">Efflux RND transporter periplasmic adaptor subunit</fullName>
    </recommendedName>
</protein>
<dbReference type="PANTHER" id="PTHR32347:SF14">
    <property type="entry name" value="EFFLUX SYSTEM COMPONENT YKNX-RELATED"/>
    <property type="match status" value="1"/>
</dbReference>
<feature type="region of interest" description="Disordered" evidence="3">
    <location>
        <begin position="138"/>
        <end position="159"/>
    </location>
</feature>
<evidence type="ECO:0000259" key="5">
    <source>
        <dbReference type="Pfam" id="PF25967"/>
    </source>
</evidence>
<dbReference type="InterPro" id="IPR058639">
    <property type="entry name" value="BSH_YknX-like"/>
</dbReference>
<dbReference type="AlphaFoldDB" id="A0A6I1FF86"/>
<evidence type="ECO:0000256" key="3">
    <source>
        <dbReference type="SAM" id="MobiDB-lite"/>
    </source>
</evidence>
<keyword evidence="4" id="KW-0732">Signal</keyword>
<feature type="chain" id="PRO_5038635321" description="Efflux RND transporter periplasmic adaptor subunit" evidence="4">
    <location>
        <begin position="24"/>
        <end position="417"/>
    </location>
</feature>
<dbReference type="Gene3D" id="2.40.420.20">
    <property type="match status" value="1"/>
</dbReference>
<dbReference type="RefSeq" id="WP_152151701.1">
    <property type="nucleotide sequence ID" value="NZ_WEIO01000005.1"/>
</dbReference>
<evidence type="ECO:0000256" key="1">
    <source>
        <dbReference type="ARBA" id="ARBA00004196"/>
    </source>
</evidence>
<dbReference type="Pfam" id="PF25984">
    <property type="entry name" value="BSH_YknX"/>
    <property type="match status" value="1"/>
</dbReference>
<evidence type="ECO:0000313" key="8">
    <source>
        <dbReference type="Proteomes" id="UP000429595"/>
    </source>
</evidence>
<keyword evidence="8" id="KW-1185">Reference proteome</keyword>
<keyword evidence="2" id="KW-0175">Coiled coil</keyword>
<evidence type="ECO:0000256" key="4">
    <source>
        <dbReference type="SAM" id="SignalP"/>
    </source>
</evidence>
<dbReference type="EMBL" id="WEIO01000005">
    <property type="protein sequence ID" value="KAB7706626.1"/>
    <property type="molecule type" value="Genomic_DNA"/>
</dbReference>
<dbReference type="InterPro" id="IPR050465">
    <property type="entry name" value="UPF0194_transport"/>
</dbReference>
<feature type="domain" description="YknX-like barrel-sandwich hybrid" evidence="6">
    <location>
        <begin position="66"/>
        <end position="222"/>
    </location>
</feature>
<comment type="caution">
    <text evidence="7">The sequence shown here is derived from an EMBL/GenBank/DDBJ whole genome shotgun (WGS) entry which is preliminary data.</text>
</comment>
<dbReference type="Gene3D" id="2.40.30.170">
    <property type="match status" value="1"/>
</dbReference>
<dbReference type="PANTHER" id="PTHR32347">
    <property type="entry name" value="EFFLUX SYSTEM COMPONENT YKNX-RELATED"/>
    <property type="match status" value="1"/>
</dbReference>
<dbReference type="Pfam" id="PF25967">
    <property type="entry name" value="RND-MFP_C"/>
    <property type="match status" value="1"/>
</dbReference>
<gene>
    <name evidence="7" type="ORF">F9802_10540</name>
</gene>
<reference evidence="7 8" key="1">
    <citation type="submission" date="2019-10" db="EMBL/GenBank/DDBJ databases">
        <title>Bacillus aerolatum sp. nov., isolated from bioaerosol of sport playgrounds.</title>
        <authorList>
            <person name="Chen P."/>
            <person name="Zhang G."/>
        </authorList>
    </citation>
    <scope>NUCLEOTIDE SEQUENCE [LARGE SCALE GENOMIC DNA]</scope>
    <source>
        <strain evidence="7 8">CX253</strain>
    </source>
</reference>
<comment type="subcellular location">
    <subcellularLocation>
        <location evidence="1">Cell envelope</location>
    </subcellularLocation>
</comment>
<name>A0A6I1FF86_9BACI</name>
<feature type="signal peptide" evidence="4">
    <location>
        <begin position="1"/>
        <end position="23"/>
    </location>
</feature>